<dbReference type="AlphaFoldDB" id="A0A0P0AC79"/>
<dbReference type="PROSITE" id="PS00211">
    <property type="entry name" value="ABC_TRANSPORTER_1"/>
    <property type="match status" value="1"/>
</dbReference>
<dbReference type="KEGG" id="cmar:IMCC12053_2563"/>
<dbReference type="Pfam" id="PF00005">
    <property type="entry name" value="ABC_tran"/>
    <property type="match status" value="1"/>
</dbReference>
<evidence type="ECO:0000256" key="1">
    <source>
        <dbReference type="ARBA" id="ARBA00004651"/>
    </source>
</evidence>
<dbReference type="PANTHER" id="PTHR43394">
    <property type="entry name" value="ATP-DEPENDENT PERMEASE MDL1, MITOCHONDRIAL"/>
    <property type="match status" value="1"/>
</dbReference>
<dbReference type="GO" id="GO:0015421">
    <property type="term" value="F:ABC-type oligopeptide transporter activity"/>
    <property type="evidence" value="ECO:0007669"/>
    <property type="project" value="TreeGrafter"/>
</dbReference>
<dbReference type="InterPro" id="IPR017871">
    <property type="entry name" value="ABC_transporter-like_CS"/>
</dbReference>
<dbReference type="InterPro" id="IPR039421">
    <property type="entry name" value="Type_1_exporter"/>
</dbReference>
<dbReference type="CDD" id="cd18552">
    <property type="entry name" value="ABC_6TM_MsbA_like"/>
    <property type="match status" value="1"/>
</dbReference>
<dbReference type="InterPro" id="IPR003439">
    <property type="entry name" value="ABC_transporter-like_ATP-bd"/>
</dbReference>
<evidence type="ECO:0000256" key="8">
    <source>
        <dbReference type="ARBA" id="ARBA00023136"/>
    </source>
</evidence>
<gene>
    <name evidence="9" type="ORF">IMCC12053_2563</name>
</gene>
<dbReference type="Proteomes" id="UP000064920">
    <property type="component" value="Chromosome"/>
</dbReference>
<dbReference type="STRING" id="1397108.IMCC12053_2563"/>
<keyword evidence="6 9" id="KW-0067">ATP-binding</keyword>
<evidence type="ECO:0000256" key="5">
    <source>
        <dbReference type="ARBA" id="ARBA00022741"/>
    </source>
</evidence>
<evidence type="ECO:0000256" key="4">
    <source>
        <dbReference type="ARBA" id="ARBA00022692"/>
    </source>
</evidence>
<dbReference type="FunFam" id="3.40.50.300:FF:000221">
    <property type="entry name" value="Multidrug ABC transporter ATP-binding protein"/>
    <property type="match status" value="1"/>
</dbReference>
<evidence type="ECO:0000256" key="2">
    <source>
        <dbReference type="ARBA" id="ARBA00022448"/>
    </source>
</evidence>
<dbReference type="InterPro" id="IPR027417">
    <property type="entry name" value="P-loop_NTPase"/>
</dbReference>
<dbReference type="SUPFAM" id="SSF90123">
    <property type="entry name" value="ABC transporter transmembrane region"/>
    <property type="match status" value="1"/>
</dbReference>
<dbReference type="RefSeq" id="WP_062219540.1">
    <property type="nucleotide sequence ID" value="NZ_CP012023.1"/>
</dbReference>
<evidence type="ECO:0000256" key="3">
    <source>
        <dbReference type="ARBA" id="ARBA00022475"/>
    </source>
</evidence>
<keyword evidence="8" id="KW-0472">Membrane</keyword>
<comment type="subcellular location">
    <subcellularLocation>
        <location evidence="1">Cell membrane</location>
        <topology evidence="1">Multi-pass membrane protein</topology>
    </subcellularLocation>
</comment>
<dbReference type="GO" id="GO:0005886">
    <property type="term" value="C:plasma membrane"/>
    <property type="evidence" value="ECO:0007669"/>
    <property type="project" value="UniProtKB-SubCell"/>
</dbReference>
<dbReference type="Gene3D" id="1.20.1560.10">
    <property type="entry name" value="ABC transporter type 1, transmembrane domain"/>
    <property type="match status" value="1"/>
</dbReference>
<dbReference type="OrthoDB" id="9808328at2"/>
<dbReference type="PROSITE" id="PS50929">
    <property type="entry name" value="ABC_TM1F"/>
    <property type="match status" value="1"/>
</dbReference>
<keyword evidence="2" id="KW-0813">Transport</keyword>
<dbReference type="PANTHER" id="PTHR43394:SF1">
    <property type="entry name" value="ATP-BINDING CASSETTE SUB-FAMILY B MEMBER 10, MITOCHONDRIAL"/>
    <property type="match status" value="1"/>
</dbReference>
<dbReference type="SMART" id="SM00382">
    <property type="entry name" value="AAA"/>
    <property type="match status" value="1"/>
</dbReference>
<name>A0A0P0AC79_9RHOB</name>
<proteinExistence type="predicted"/>
<dbReference type="InterPro" id="IPR011527">
    <property type="entry name" value="ABC1_TM_dom"/>
</dbReference>
<keyword evidence="3" id="KW-1003">Cell membrane</keyword>
<dbReference type="InterPro" id="IPR036640">
    <property type="entry name" value="ABC1_TM_sf"/>
</dbReference>
<dbReference type="PROSITE" id="PS50893">
    <property type="entry name" value="ABC_TRANSPORTER_2"/>
    <property type="match status" value="1"/>
</dbReference>
<keyword evidence="7" id="KW-1133">Transmembrane helix</keyword>
<accession>A0A0P0AC79</accession>
<organism evidence="9 10">
    <name type="scientific">Celeribacter marinus</name>
    <dbReference type="NCBI Taxonomy" id="1397108"/>
    <lineage>
        <taxon>Bacteria</taxon>
        <taxon>Pseudomonadati</taxon>
        <taxon>Pseudomonadota</taxon>
        <taxon>Alphaproteobacteria</taxon>
        <taxon>Rhodobacterales</taxon>
        <taxon>Roseobacteraceae</taxon>
        <taxon>Celeribacter</taxon>
    </lineage>
</organism>
<keyword evidence="10" id="KW-1185">Reference proteome</keyword>
<dbReference type="SUPFAM" id="SSF52540">
    <property type="entry name" value="P-loop containing nucleoside triphosphate hydrolases"/>
    <property type="match status" value="1"/>
</dbReference>
<keyword evidence="5" id="KW-0547">Nucleotide-binding</keyword>
<sequence>MSADANTPNPQPGDLLRWFFGTYLRPQSKKLGAAFFFMVVEGAMLGLISYLIKPMFDDVLVAADTSRIAWTALAILGVFAIRALSGYANRVLMTMVRVRSAAHLQGDLLAHVLTLDGAFFHNYPPGVLLERTRGDCQSASDQWGTIMRSLVRDVIGLTSLLIVAATMDWQWTLLALVAVPFIAFPIRTLQRRVRRNSSAAREASSFVSNRLDEVYHGTTSIKLAGTEQRETDRFNKAINGYTREEIRSARGQSAIPSLIDFVAGVGFASVLYFGGLEIISGEKTVGEFMAFFTAVGMLIDPARRLGNVSAQWQIAMASMVRVHSVFNERPSIVSPPVPKQLDIPARDADVVLEAVAFSYTDAPVLRGTSFVAKAGQTTALVGASGAGKSTIFHLLARLADPQSGSITIGGTPTNQLDLKELRGLFSVVSQDALLFDESIRENVMMGADASDADLQTALKAAHVDAFLGNLEAGVDTNAGTRGSALSGGQRQRVAIARAVLRDRPILLLDEATSALDAQSEKIVQEALEDLSKSRTTLVIAHRLSTIRNADSIVVMDRGMVVDQGTHDELLARGGLYADLYRLQYSDGMTLTDRKIEIAVPDQRPQDTAQDAKDSGFLGAASRAFGSVMGLFGRRSD</sequence>
<reference evidence="9 10" key="1">
    <citation type="submission" date="2015-05" db="EMBL/GenBank/DDBJ databases">
        <authorList>
            <person name="Wang D.B."/>
            <person name="Wang M."/>
        </authorList>
    </citation>
    <scope>NUCLEOTIDE SEQUENCE [LARGE SCALE GENOMIC DNA]</scope>
    <source>
        <strain evidence="9 10">IMCC 12053</strain>
    </source>
</reference>
<dbReference type="PATRIC" id="fig|1397108.4.peg.2619"/>
<evidence type="ECO:0000256" key="7">
    <source>
        <dbReference type="ARBA" id="ARBA00022989"/>
    </source>
</evidence>
<evidence type="ECO:0000313" key="10">
    <source>
        <dbReference type="Proteomes" id="UP000064920"/>
    </source>
</evidence>
<dbReference type="EMBL" id="CP012023">
    <property type="protein sequence ID" value="ALI56510.1"/>
    <property type="molecule type" value="Genomic_DNA"/>
</dbReference>
<dbReference type="GO" id="GO:0016887">
    <property type="term" value="F:ATP hydrolysis activity"/>
    <property type="evidence" value="ECO:0007669"/>
    <property type="project" value="InterPro"/>
</dbReference>
<dbReference type="InterPro" id="IPR003593">
    <property type="entry name" value="AAA+_ATPase"/>
</dbReference>
<evidence type="ECO:0000256" key="6">
    <source>
        <dbReference type="ARBA" id="ARBA00022840"/>
    </source>
</evidence>
<dbReference type="Pfam" id="PF00664">
    <property type="entry name" value="ABC_membrane"/>
    <property type="match status" value="1"/>
</dbReference>
<protein>
    <submittedName>
        <fullName evidence="9">Lipid A export ATP-binding/permease protein MsbA</fullName>
    </submittedName>
</protein>
<keyword evidence="4" id="KW-0812">Transmembrane</keyword>
<dbReference type="Gene3D" id="3.40.50.300">
    <property type="entry name" value="P-loop containing nucleotide triphosphate hydrolases"/>
    <property type="match status" value="1"/>
</dbReference>
<evidence type="ECO:0000313" key="9">
    <source>
        <dbReference type="EMBL" id="ALI56510.1"/>
    </source>
</evidence>
<dbReference type="GO" id="GO:0005524">
    <property type="term" value="F:ATP binding"/>
    <property type="evidence" value="ECO:0007669"/>
    <property type="project" value="UniProtKB-KW"/>
</dbReference>